<sequence>MSCYSPVNAWYSKVINPETGKRLLQYKPQGSLTGYRFKVGCGHCPGCLLERSRQWGIRAMHENRMHKQSAFLTLTYSNDTLPRDGSLVKRHLQLFHKKLHNRLLRSRGVGIRYYSCGEYGSLNQRPHYHVLSFGYDPPDKLLYSRNHRDEPIYSSRELDAMWGYGDTKVGEVTFESASYVARYCLKKVSAAVREAGHYVVYDADGVIHERLPEFQLFSTNPGIGSSYFDRYKDEIMAHDTIIMGNREVPSVRYYDKKIEAIDPLRYKQIKRNRVRKALLVSKIEAGPDRMRVKELLLLKCMKLKERNL</sequence>
<protein>
    <submittedName>
        <fullName evidence="2">Replication initiator protein</fullName>
    </submittedName>
</protein>
<dbReference type="Pfam" id="PF23343">
    <property type="entry name" value="REP_ORF2-G2P"/>
    <property type="match status" value="1"/>
</dbReference>
<evidence type="ECO:0000259" key="1">
    <source>
        <dbReference type="Pfam" id="PF23343"/>
    </source>
</evidence>
<dbReference type="InterPro" id="IPR056906">
    <property type="entry name" value="ORF2/G2P_dom"/>
</dbReference>
<accession>A0A4P8PPY0</accession>
<proteinExistence type="predicted"/>
<dbReference type="Proteomes" id="UP000323444">
    <property type="component" value="Segment"/>
</dbReference>
<feature type="domain" description="Replication-associated protein ORF2/G2P" evidence="1">
    <location>
        <begin position="70"/>
        <end position="187"/>
    </location>
</feature>
<dbReference type="EMBL" id="MK249188">
    <property type="protein sequence ID" value="QCQ84910.1"/>
    <property type="molecule type" value="Genomic_DNA"/>
</dbReference>
<evidence type="ECO:0000313" key="2">
    <source>
        <dbReference type="EMBL" id="QCQ84910.1"/>
    </source>
</evidence>
<organism evidence="2">
    <name type="scientific">Blackfly microvirus SF02</name>
    <dbReference type="NCBI Taxonomy" id="2576452"/>
    <lineage>
        <taxon>Viruses</taxon>
        <taxon>Monodnaviria</taxon>
        <taxon>Sangervirae</taxon>
        <taxon>Phixviricota</taxon>
        <taxon>Malgrandaviricetes</taxon>
        <taxon>Petitvirales</taxon>
        <taxon>Microviridae</taxon>
        <taxon>Microvirus</taxon>
    </lineage>
</organism>
<name>A0A4P8PPY0_9VIRU</name>
<reference evidence="2" key="1">
    <citation type="submission" date="2018-12" db="EMBL/GenBank/DDBJ databases">
        <title>Singled stranded DNA viruses identified in blackflies (Austrosimulium ungulatum) sampled in New Zealand.</title>
        <authorList>
            <person name="Kraberger S."/>
            <person name="Fontenele R.S."/>
            <person name="Schmidlin K."/>
            <person name="Walters M."/>
            <person name="Varsani A."/>
        </authorList>
    </citation>
    <scope>NUCLEOTIDE SEQUENCE [LARGE SCALE GENOMIC DNA]</scope>
    <source>
        <strain evidence="2">122</strain>
    </source>
</reference>